<name>A0A0G2FUA3_9PEZI</name>
<proteinExistence type="predicted"/>
<comment type="caution">
    <text evidence="1">The sequence shown here is derived from an EMBL/GenBank/DDBJ whole genome shotgun (WGS) entry which is preliminary data.</text>
</comment>
<keyword evidence="2" id="KW-1185">Reference proteome</keyword>
<gene>
    <name evidence="1" type="ORF">UCDDA912_g02466</name>
</gene>
<reference evidence="1 2" key="1">
    <citation type="submission" date="2015-05" db="EMBL/GenBank/DDBJ databases">
        <title>Distinctive expansion of gene families associated with plant cell wall degradation and secondary metabolism in the genomes of grapevine trunk pathogens.</title>
        <authorList>
            <person name="Lawrence D.P."/>
            <person name="Travadon R."/>
            <person name="Rolshausen P.E."/>
            <person name="Baumgartner K."/>
        </authorList>
    </citation>
    <scope>NUCLEOTIDE SEQUENCE [LARGE SCALE GENOMIC DNA]</scope>
    <source>
        <strain evidence="1">DA912</strain>
    </source>
</reference>
<evidence type="ECO:0000313" key="2">
    <source>
        <dbReference type="Proteomes" id="UP000034680"/>
    </source>
</evidence>
<accession>A0A0G2FUA3</accession>
<sequence>MTVYTISFLRKCRASSPTIAITDRLVGDGITQRLDWGSSADVYNAKHAALFQINKSLFDSVLTAAARNDTANLEKALFFLALTVAHEMVHVYFGFLTADEGRITPALTNYPPGLTVGQMNGESGRYWESQFIGAITKAYHQPSDPLGLAQAGTLYLCERDDRGFELSQAWVKACLAGNFVKPTVANKGLKSNSGKPFAITKTMQTMEKARPRSQNCGVEADNPYILVGQINRLAPTRVDRVNLQSIMSMVANPRKLMAVDRPAS</sequence>
<protein>
    <submittedName>
        <fullName evidence="1">Uncharacterized protein</fullName>
    </submittedName>
</protein>
<dbReference type="Proteomes" id="UP000034680">
    <property type="component" value="Unassembled WGS sequence"/>
</dbReference>
<reference evidence="1 2" key="2">
    <citation type="submission" date="2015-05" db="EMBL/GenBank/DDBJ databases">
        <authorList>
            <person name="Morales-Cruz A."/>
            <person name="Amrine K.C."/>
            <person name="Cantu D."/>
        </authorList>
    </citation>
    <scope>NUCLEOTIDE SEQUENCE [LARGE SCALE GENOMIC DNA]</scope>
    <source>
        <strain evidence="1">DA912</strain>
    </source>
</reference>
<dbReference type="AlphaFoldDB" id="A0A0G2FUA3"/>
<organism evidence="1 2">
    <name type="scientific">Diaporthe ampelina</name>
    <dbReference type="NCBI Taxonomy" id="1214573"/>
    <lineage>
        <taxon>Eukaryota</taxon>
        <taxon>Fungi</taxon>
        <taxon>Dikarya</taxon>
        <taxon>Ascomycota</taxon>
        <taxon>Pezizomycotina</taxon>
        <taxon>Sordariomycetes</taxon>
        <taxon>Sordariomycetidae</taxon>
        <taxon>Diaporthales</taxon>
        <taxon>Diaporthaceae</taxon>
        <taxon>Diaporthe</taxon>
    </lineage>
</organism>
<dbReference type="EMBL" id="LCUC01000082">
    <property type="protein sequence ID" value="KKY37576.1"/>
    <property type="molecule type" value="Genomic_DNA"/>
</dbReference>
<dbReference type="OrthoDB" id="5290015at2759"/>
<evidence type="ECO:0000313" key="1">
    <source>
        <dbReference type="EMBL" id="KKY37576.1"/>
    </source>
</evidence>